<dbReference type="InterPro" id="IPR007730">
    <property type="entry name" value="SPOR-like_dom"/>
</dbReference>
<accession>C3XC77</accession>
<proteinExistence type="predicted"/>
<evidence type="ECO:0000313" key="4">
    <source>
        <dbReference type="Proteomes" id="UP000005089"/>
    </source>
</evidence>
<dbReference type="GO" id="GO:0051301">
    <property type="term" value="P:cell division"/>
    <property type="evidence" value="ECO:0007669"/>
    <property type="project" value="UniProtKB-KW"/>
</dbReference>
<dbReference type="eggNOG" id="ENOG503300Q">
    <property type="taxonomic scope" value="Bacteria"/>
</dbReference>
<dbReference type="HOGENOM" id="CLU_085053_2_0_4"/>
<dbReference type="RefSeq" id="WP_005882273.1">
    <property type="nucleotide sequence ID" value="NZ_CP019430.1"/>
</dbReference>
<name>C3XC77_OXAFO</name>
<feature type="signal peptide" evidence="1">
    <location>
        <begin position="1"/>
        <end position="24"/>
    </location>
</feature>
<dbReference type="AlphaFoldDB" id="C3XC77"/>
<gene>
    <name evidence="3" type="ORF">OFBG_01831</name>
</gene>
<keyword evidence="3" id="KW-0132">Cell division</keyword>
<organism evidence="3 4">
    <name type="scientific">Oxalobacter formigenes OXCC13</name>
    <dbReference type="NCBI Taxonomy" id="556269"/>
    <lineage>
        <taxon>Bacteria</taxon>
        <taxon>Pseudomonadati</taxon>
        <taxon>Pseudomonadota</taxon>
        <taxon>Betaproteobacteria</taxon>
        <taxon>Burkholderiales</taxon>
        <taxon>Oxalobacteraceae</taxon>
        <taxon>Oxalobacter</taxon>
    </lineage>
</organism>
<dbReference type="OrthoDB" id="9153162at2"/>
<keyword evidence="1" id="KW-0732">Signal</keyword>
<dbReference type="EMBL" id="GG658170">
    <property type="protein sequence ID" value="EEO30803.1"/>
    <property type="molecule type" value="Genomic_DNA"/>
</dbReference>
<feature type="domain" description="SPOR" evidence="2">
    <location>
        <begin position="106"/>
        <end position="184"/>
    </location>
</feature>
<dbReference type="InterPro" id="IPR036680">
    <property type="entry name" value="SPOR-like_sf"/>
</dbReference>
<evidence type="ECO:0000259" key="2">
    <source>
        <dbReference type="PROSITE" id="PS51724"/>
    </source>
</evidence>
<evidence type="ECO:0000256" key="1">
    <source>
        <dbReference type="SAM" id="SignalP"/>
    </source>
</evidence>
<dbReference type="PROSITE" id="PS51724">
    <property type="entry name" value="SPOR"/>
    <property type="match status" value="1"/>
</dbReference>
<keyword evidence="4" id="KW-1185">Reference proteome</keyword>
<dbReference type="Pfam" id="PF05036">
    <property type="entry name" value="SPOR"/>
    <property type="match status" value="1"/>
</dbReference>
<dbReference type="SUPFAM" id="SSF110997">
    <property type="entry name" value="Sporulation related repeat"/>
    <property type="match status" value="1"/>
</dbReference>
<feature type="chain" id="PRO_5030167039" evidence="1">
    <location>
        <begin position="25"/>
        <end position="222"/>
    </location>
</feature>
<protein>
    <submittedName>
        <fullName evidence="3">Sporulation and cell division repeat protein</fullName>
    </submittedName>
</protein>
<sequence>MLRLTFWILLAANVVMFAATQTYTDFPEKKDEPQQLQSVEPEKIRLLPSILITPQSGPVQQAITAEQASETTSCLEIGEFDTTGARLFGEKIKKLLPSDSVQKLQTQNPSSYMVYLPSAKNKKAAENRIGELQKKGIGNYFLITNGTQFKNAISLGIFKNEEAAKNLVAELQKLGFDDAQTHVRSKPSSTASFLIRNPDKSQLQQLELILADFPQVSKKDCQ</sequence>
<dbReference type="Proteomes" id="UP000005089">
    <property type="component" value="Unassembled WGS sequence"/>
</dbReference>
<keyword evidence="3" id="KW-0131">Cell cycle</keyword>
<dbReference type="GeneID" id="77134163"/>
<reference evidence="3 4" key="1">
    <citation type="submission" date="2009-02" db="EMBL/GenBank/DDBJ databases">
        <title>The Genome Sequence of Oxalobacter formigenes OXCC13.</title>
        <authorList>
            <consortium name="The Broad Institute Genome Sequencing Platform"/>
            <person name="Ward D."/>
            <person name="Young S.K."/>
            <person name="Kodira C.D."/>
            <person name="Zeng Q."/>
            <person name="Koehrsen M."/>
            <person name="Alvarado L."/>
            <person name="Berlin A."/>
            <person name="Borenstein D."/>
            <person name="Chen Z."/>
            <person name="Engels R."/>
            <person name="Freedman E."/>
            <person name="Gellesch M."/>
            <person name="Goldberg J."/>
            <person name="Griggs A."/>
            <person name="Gujja S."/>
            <person name="Heiman D."/>
            <person name="Hepburn T."/>
            <person name="Howarth C."/>
            <person name="Jen D."/>
            <person name="Larson L."/>
            <person name="Lewis B."/>
            <person name="Mehta T."/>
            <person name="Park D."/>
            <person name="Pearson M."/>
            <person name="Roberts A."/>
            <person name="Saif S."/>
            <person name="Shea T."/>
            <person name="Shenoy N."/>
            <person name="Sisk P."/>
            <person name="Stolte C."/>
            <person name="Sykes S."/>
            <person name="Walk T."/>
            <person name="White J."/>
            <person name="Yandava C."/>
            <person name="Allison M.J."/>
            <person name="Lander E."/>
            <person name="Nusbaum C."/>
            <person name="Galagan J."/>
            <person name="Birren B."/>
        </authorList>
    </citation>
    <scope>NUCLEOTIDE SEQUENCE [LARGE SCALE GENOMIC DNA]</scope>
    <source>
        <strain evidence="3 4">OXCC13</strain>
    </source>
</reference>
<dbReference type="STRING" id="847.BRW83_0255"/>
<dbReference type="GO" id="GO:0042834">
    <property type="term" value="F:peptidoglycan binding"/>
    <property type="evidence" value="ECO:0007669"/>
    <property type="project" value="InterPro"/>
</dbReference>
<dbReference type="Gene3D" id="3.30.70.1070">
    <property type="entry name" value="Sporulation related repeat"/>
    <property type="match status" value="1"/>
</dbReference>
<evidence type="ECO:0000313" key="3">
    <source>
        <dbReference type="EMBL" id="EEO30803.1"/>
    </source>
</evidence>